<evidence type="ECO:0000256" key="1">
    <source>
        <dbReference type="SAM" id="MobiDB-lite"/>
    </source>
</evidence>
<organism evidence="3 4">
    <name type="scientific">Eucalyptus globulus</name>
    <name type="common">Tasmanian blue gum</name>
    <dbReference type="NCBI Taxonomy" id="34317"/>
    <lineage>
        <taxon>Eukaryota</taxon>
        <taxon>Viridiplantae</taxon>
        <taxon>Streptophyta</taxon>
        <taxon>Embryophyta</taxon>
        <taxon>Tracheophyta</taxon>
        <taxon>Spermatophyta</taxon>
        <taxon>Magnoliopsida</taxon>
        <taxon>eudicotyledons</taxon>
        <taxon>Gunneridae</taxon>
        <taxon>Pentapetalae</taxon>
        <taxon>rosids</taxon>
        <taxon>malvids</taxon>
        <taxon>Myrtales</taxon>
        <taxon>Myrtaceae</taxon>
        <taxon>Myrtoideae</taxon>
        <taxon>Eucalypteae</taxon>
        <taxon>Eucalyptus</taxon>
    </lineage>
</organism>
<dbReference type="PANTHER" id="PTHR34467">
    <property type="entry name" value="TRANSMEMBRANE PROTEIN"/>
    <property type="match status" value="1"/>
</dbReference>
<accession>A0ABD3KSX7</accession>
<gene>
    <name evidence="3" type="ORF">ACJRO7_018224</name>
</gene>
<proteinExistence type="predicted"/>
<evidence type="ECO:0000256" key="2">
    <source>
        <dbReference type="SAM" id="SignalP"/>
    </source>
</evidence>
<comment type="caution">
    <text evidence="3">The sequence shown here is derived from an EMBL/GenBank/DDBJ whole genome shotgun (WGS) entry which is preliminary data.</text>
</comment>
<name>A0ABD3KSX7_EUCGL</name>
<protein>
    <submittedName>
        <fullName evidence="3">Uncharacterized protein</fullName>
    </submittedName>
</protein>
<reference evidence="3 4" key="1">
    <citation type="submission" date="2024-11" db="EMBL/GenBank/DDBJ databases">
        <title>Chromosome-level genome assembly of Eucalyptus globulus Labill. provides insights into its genome evolution.</title>
        <authorList>
            <person name="Li X."/>
        </authorList>
    </citation>
    <scope>NUCLEOTIDE SEQUENCE [LARGE SCALE GENOMIC DNA]</scope>
    <source>
        <strain evidence="3">CL2024</strain>
        <tissue evidence="3">Fresh tender leaves</tissue>
    </source>
</reference>
<feature type="signal peptide" evidence="2">
    <location>
        <begin position="1"/>
        <end position="21"/>
    </location>
</feature>
<dbReference type="Proteomes" id="UP001634007">
    <property type="component" value="Unassembled WGS sequence"/>
</dbReference>
<dbReference type="EMBL" id="JBJKBG010000004">
    <property type="protein sequence ID" value="KAL3742880.1"/>
    <property type="molecule type" value="Genomic_DNA"/>
</dbReference>
<keyword evidence="4" id="KW-1185">Reference proteome</keyword>
<dbReference type="PANTHER" id="PTHR34467:SF7">
    <property type="entry name" value="TRANSMEMBRANE PROTEIN"/>
    <property type="match status" value="1"/>
</dbReference>
<sequence>MSLPFKSCFLILLILFHACLGNNESIDTAKSLRSAKGEGNVAVKVRKLIGLEALLDYEPPGANPAHDPKKGGGKGP</sequence>
<evidence type="ECO:0000313" key="3">
    <source>
        <dbReference type="EMBL" id="KAL3742880.1"/>
    </source>
</evidence>
<keyword evidence="2" id="KW-0732">Signal</keyword>
<feature type="region of interest" description="Disordered" evidence="1">
    <location>
        <begin position="57"/>
        <end position="76"/>
    </location>
</feature>
<evidence type="ECO:0000313" key="4">
    <source>
        <dbReference type="Proteomes" id="UP001634007"/>
    </source>
</evidence>
<dbReference type="AlphaFoldDB" id="A0ABD3KSX7"/>
<feature type="chain" id="PRO_5044827073" evidence="2">
    <location>
        <begin position="22"/>
        <end position="76"/>
    </location>
</feature>